<feature type="domain" description="HTH araC/xylS-type" evidence="4">
    <location>
        <begin position="181"/>
        <end position="279"/>
    </location>
</feature>
<organism evidence="5 6">
    <name type="scientific">Paenibacillus aurantius</name>
    <dbReference type="NCBI Taxonomy" id="2918900"/>
    <lineage>
        <taxon>Bacteria</taxon>
        <taxon>Bacillati</taxon>
        <taxon>Bacillota</taxon>
        <taxon>Bacilli</taxon>
        <taxon>Bacillales</taxon>
        <taxon>Paenibacillaceae</taxon>
        <taxon>Paenibacillus</taxon>
    </lineage>
</organism>
<dbReference type="Gene3D" id="1.10.10.60">
    <property type="entry name" value="Homeodomain-like"/>
    <property type="match status" value="2"/>
</dbReference>
<gene>
    <name evidence="5" type="ORF">MJA45_09845</name>
</gene>
<dbReference type="InterPro" id="IPR009057">
    <property type="entry name" value="Homeodomain-like_sf"/>
</dbReference>
<protein>
    <submittedName>
        <fullName evidence="5">AraC family transcriptional regulator</fullName>
    </submittedName>
</protein>
<dbReference type="Gene3D" id="2.60.120.10">
    <property type="entry name" value="Jelly Rolls"/>
    <property type="match status" value="1"/>
</dbReference>
<accession>A0AA96LHC1</accession>
<dbReference type="Pfam" id="PF12833">
    <property type="entry name" value="HTH_18"/>
    <property type="match status" value="1"/>
</dbReference>
<keyword evidence="2" id="KW-0238">DNA-binding</keyword>
<keyword evidence="6" id="KW-1185">Reference proteome</keyword>
<proteinExistence type="predicted"/>
<name>A0AA96LHC1_9BACL</name>
<dbReference type="PROSITE" id="PS00041">
    <property type="entry name" value="HTH_ARAC_FAMILY_1"/>
    <property type="match status" value="1"/>
</dbReference>
<dbReference type="EMBL" id="CP130318">
    <property type="protein sequence ID" value="WNQ13305.1"/>
    <property type="molecule type" value="Genomic_DNA"/>
</dbReference>
<dbReference type="SUPFAM" id="SSF51215">
    <property type="entry name" value="Regulatory protein AraC"/>
    <property type="match status" value="1"/>
</dbReference>
<dbReference type="PROSITE" id="PS01124">
    <property type="entry name" value="HTH_ARAC_FAMILY_2"/>
    <property type="match status" value="1"/>
</dbReference>
<dbReference type="PANTHER" id="PTHR43280">
    <property type="entry name" value="ARAC-FAMILY TRANSCRIPTIONAL REGULATOR"/>
    <property type="match status" value="1"/>
</dbReference>
<keyword evidence="3" id="KW-0804">Transcription</keyword>
<dbReference type="SUPFAM" id="SSF46689">
    <property type="entry name" value="Homeodomain-like"/>
    <property type="match status" value="2"/>
</dbReference>
<dbReference type="GO" id="GO:0043565">
    <property type="term" value="F:sequence-specific DNA binding"/>
    <property type="evidence" value="ECO:0007669"/>
    <property type="project" value="InterPro"/>
</dbReference>
<evidence type="ECO:0000313" key="5">
    <source>
        <dbReference type="EMBL" id="WNQ13305.1"/>
    </source>
</evidence>
<dbReference type="InterPro" id="IPR003313">
    <property type="entry name" value="AraC-bd"/>
</dbReference>
<dbReference type="InterPro" id="IPR014710">
    <property type="entry name" value="RmlC-like_jellyroll"/>
</dbReference>
<evidence type="ECO:0000256" key="1">
    <source>
        <dbReference type="ARBA" id="ARBA00023015"/>
    </source>
</evidence>
<dbReference type="AlphaFoldDB" id="A0AA96LHC1"/>
<sequence>MKTIGSGPLEFEYRRTSRHEFKEVFHSHREAEFTYVHEGTGQLILEGKTYEIQADTLLVFRPFQLHRIQVDVGPGRPFIRTPVIFAPGLLKPYLAVFPLLKTAFQKITETGYRSDPVYRLKPGNPLPELLSRFSQSGEPSSGEMNESHILFLLNFLKEVTRMPGIPSPEIRIHSDHHDRAEEAMKWVEAHHQEPVRLERMAKALHMSPYHLSHFFKRATGTTVMAYLQATRIKHACMLLMQTALSIPEIGARVGLPNSSHFCKVFKNEMSISPHQYRLKFQNR</sequence>
<dbReference type="SMART" id="SM00342">
    <property type="entry name" value="HTH_ARAC"/>
    <property type="match status" value="1"/>
</dbReference>
<dbReference type="PANTHER" id="PTHR43280:SF28">
    <property type="entry name" value="HTH-TYPE TRANSCRIPTIONAL ACTIVATOR RHAS"/>
    <property type="match status" value="1"/>
</dbReference>
<dbReference type="RefSeq" id="WP_315607085.1">
    <property type="nucleotide sequence ID" value="NZ_CP130318.1"/>
</dbReference>
<reference evidence="5 6" key="1">
    <citation type="submission" date="2022-02" db="EMBL/GenBank/DDBJ databases">
        <title>Paenibacillus sp. MBLB1776 Whole Genome Shotgun Sequencing.</title>
        <authorList>
            <person name="Hwang C.Y."/>
            <person name="Cho E.-S."/>
            <person name="Seo M.-J."/>
        </authorList>
    </citation>
    <scope>NUCLEOTIDE SEQUENCE [LARGE SCALE GENOMIC DNA]</scope>
    <source>
        <strain evidence="5 6">MBLB1776</strain>
    </source>
</reference>
<dbReference type="KEGG" id="paun:MJA45_09845"/>
<evidence type="ECO:0000313" key="6">
    <source>
        <dbReference type="Proteomes" id="UP001305702"/>
    </source>
</evidence>
<dbReference type="Pfam" id="PF02311">
    <property type="entry name" value="AraC_binding"/>
    <property type="match status" value="1"/>
</dbReference>
<dbReference type="Proteomes" id="UP001305702">
    <property type="component" value="Chromosome"/>
</dbReference>
<evidence type="ECO:0000256" key="2">
    <source>
        <dbReference type="ARBA" id="ARBA00023125"/>
    </source>
</evidence>
<evidence type="ECO:0000259" key="4">
    <source>
        <dbReference type="PROSITE" id="PS01124"/>
    </source>
</evidence>
<dbReference type="InterPro" id="IPR037923">
    <property type="entry name" value="HTH-like"/>
</dbReference>
<keyword evidence="1" id="KW-0805">Transcription regulation</keyword>
<dbReference type="InterPro" id="IPR018062">
    <property type="entry name" value="HTH_AraC-typ_CS"/>
</dbReference>
<evidence type="ECO:0000256" key="3">
    <source>
        <dbReference type="ARBA" id="ARBA00023163"/>
    </source>
</evidence>
<dbReference type="GO" id="GO:0003700">
    <property type="term" value="F:DNA-binding transcription factor activity"/>
    <property type="evidence" value="ECO:0007669"/>
    <property type="project" value="InterPro"/>
</dbReference>
<dbReference type="InterPro" id="IPR018060">
    <property type="entry name" value="HTH_AraC"/>
</dbReference>